<keyword evidence="5 9" id="KW-0472">Membrane</keyword>
<evidence type="ECO:0000256" key="7">
    <source>
        <dbReference type="ARBA" id="ARBA00024197"/>
    </source>
</evidence>
<evidence type="ECO:0000256" key="3">
    <source>
        <dbReference type="ARBA" id="ARBA00022692"/>
    </source>
</evidence>
<accession>A0A495B154</accession>
<sequence length="210" mass="22637">MAFDLQEQEQIDWIKTFWAQWGKLLSAVVLAVLLSYLGYKGWQMYRAAESAKAATIYSQLEQQVQAGTLDKVKATAAALQSAHPGSAYAANAALLAAKAAFDKGDLAFARAQLKWLLASGQQDESLQAVARLRLATVLLDEKQYDAALAELAQAHPASFDTLFLDLKGDVLVARGDVSGARDSYKAALAKASPDATLRDFIQTKLDSLGN</sequence>
<dbReference type="InterPro" id="IPR026039">
    <property type="entry name" value="YfgM"/>
</dbReference>
<evidence type="ECO:0000313" key="12">
    <source>
        <dbReference type="Proteomes" id="UP000279384"/>
    </source>
</evidence>
<dbReference type="RefSeq" id="WP_120811941.1">
    <property type="nucleotide sequence ID" value="NZ_JAYRSL010000007.1"/>
</dbReference>
<protein>
    <recommendedName>
        <fullName evidence="8">Ancillary SecYEG translocon subunit</fullName>
    </recommendedName>
</protein>
<dbReference type="AlphaFoldDB" id="A0A495B154"/>
<proteinExistence type="inferred from homology"/>
<keyword evidence="3 9" id="KW-0812">Transmembrane</keyword>
<name>A0A495B154_VOGIN</name>
<gene>
    <name evidence="11" type="ORF">C8E02_2989</name>
</gene>
<keyword evidence="6" id="KW-0143">Chaperone</keyword>
<evidence type="ECO:0000256" key="9">
    <source>
        <dbReference type="SAM" id="Phobius"/>
    </source>
</evidence>
<comment type="subcellular location">
    <subcellularLocation>
        <location evidence="1">Cell membrane</location>
        <topology evidence="1">Single-pass type II membrane protein</topology>
    </subcellularLocation>
</comment>
<dbReference type="PANTHER" id="PTHR38035:SF1">
    <property type="entry name" value="ANCILLARY SECYEG TRANSLOCON SUBUNIT"/>
    <property type="match status" value="1"/>
</dbReference>
<comment type="caution">
    <text evidence="11">The sequence shown here is derived from an EMBL/GenBank/DDBJ whole genome shotgun (WGS) entry which is preliminary data.</text>
</comment>
<evidence type="ECO:0000259" key="10">
    <source>
        <dbReference type="Pfam" id="PF09976"/>
    </source>
</evidence>
<dbReference type="GO" id="GO:0044877">
    <property type="term" value="F:protein-containing complex binding"/>
    <property type="evidence" value="ECO:0007669"/>
    <property type="project" value="InterPro"/>
</dbReference>
<evidence type="ECO:0000256" key="2">
    <source>
        <dbReference type="ARBA" id="ARBA00022475"/>
    </source>
</evidence>
<feature type="transmembrane region" description="Helical" evidence="9">
    <location>
        <begin position="20"/>
        <end position="39"/>
    </location>
</feature>
<dbReference type="InterPro" id="IPR011990">
    <property type="entry name" value="TPR-like_helical_dom_sf"/>
</dbReference>
<dbReference type="GO" id="GO:0005886">
    <property type="term" value="C:plasma membrane"/>
    <property type="evidence" value="ECO:0007669"/>
    <property type="project" value="UniProtKB-SubCell"/>
</dbReference>
<evidence type="ECO:0000256" key="6">
    <source>
        <dbReference type="ARBA" id="ARBA00023186"/>
    </source>
</evidence>
<evidence type="ECO:0000256" key="4">
    <source>
        <dbReference type="ARBA" id="ARBA00022989"/>
    </source>
</evidence>
<keyword evidence="2" id="KW-1003">Cell membrane</keyword>
<feature type="domain" description="Ancillary SecYEG translocon subunit/Cell division coordinator CpoB TPR" evidence="10">
    <location>
        <begin position="15"/>
        <end position="209"/>
    </location>
</feature>
<dbReference type="Gene3D" id="1.25.40.10">
    <property type="entry name" value="Tetratricopeptide repeat domain"/>
    <property type="match status" value="1"/>
</dbReference>
<organism evidence="11 12">
    <name type="scientific">Vogesella indigofera</name>
    <name type="common">Pseudomonas indigofera</name>
    <dbReference type="NCBI Taxonomy" id="45465"/>
    <lineage>
        <taxon>Bacteria</taxon>
        <taxon>Pseudomonadati</taxon>
        <taxon>Pseudomonadota</taxon>
        <taxon>Betaproteobacteria</taxon>
        <taxon>Neisseriales</taxon>
        <taxon>Chromobacteriaceae</taxon>
        <taxon>Vogesella</taxon>
    </lineage>
</organism>
<dbReference type="PANTHER" id="PTHR38035">
    <property type="entry name" value="UPF0070 PROTEIN YFGM"/>
    <property type="match status" value="1"/>
</dbReference>
<comment type="similarity">
    <text evidence="7">Belongs to the YfgM family.</text>
</comment>
<reference evidence="11 12" key="1">
    <citation type="submission" date="2018-10" db="EMBL/GenBank/DDBJ databases">
        <title>Genomic Encyclopedia of Type Strains, Phase IV (KMG-IV): sequencing the most valuable type-strain genomes for metagenomic binning, comparative biology and taxonomic classification.</title>
        <authorList>
            <person name="Goeker M."/>
        </authorList>
    </citation>
    <scope>NUCLEOTIDE SEQUENCE [LARGE SCALE GENOMIC DNA]</scope>
    <source>
        <strain evidence="11 12">DSM 3303</strain>
    </source>
</reference>
<evidence type="ECO:0000313" key="11">
    <source>
        <dbReference type="EMBL" id="RKQ54728.1"/>
    </source>
</evidence>
<dbReference type="InterPro" id="IPR018704">
    <property type="entry name" value="SecYEG/CpoB_TPR"/>
</dbReference>
<dbReference type="Pfam" id="PF09976">
    <property type="entry name" value="TPR_21"/>
    <property type="match status" value="1"/>
</dbReference>
<dbReference type="EMBL" id="RBID01000018">
    <property type="protein sequence ID" value="RKQ54728.1"/>
    <property type="molecule type" value="Genomic_DNA"/>
</dbReference>
<evidence type="ECO:0000256" key="5">
    <source>
        <dbReference type="ARBA" id="ARBA00023136"/>
    </source>
</evidence>
<evidence type="ECO:0000256" key="8">
    <source>
        <dbReference type="ARBA" id="ARBA00024235"/>
    </source>
</evidence>
<keyword evidence="4 9" id="KW-1133">Transmembrane helix</keyword>
<dbReference type="Proteomes" id="UP000279384">
    <property type="component" value="Unassembled WGS sequence"/>
</dbReference>
<dbReference type="SUPFAM" id="SSF48452">
    <property type="entry name" value="TPR-like"/>
    <property type="match status" value="1"/>
</dbReference>
<evidence type="ECO:0000256" key="1">
    <source>
        <dbReference type="ARBA" id="ARBA00004401"/>
    </source>
</evidence>
<dbReference type="PIRSF" id="PIRSF006170">
    <property type="entry name" value="YfgM"/>
    <property type="match status" value="1"/>
</dbReference>